<reference evidence="2" key="1">
    <citation type="submission" date="2020-05" db="EMBL/GenBank/DDBJ databases">
        <authorList>
            <person name="Chiriac C."/>
            <person name="Salcher M."/>
            <person name="Ghai R."/>
            <person name="Kavagutti S V."/>
        </authorList>
    </citation>
    <scope>NUCLEOTIDE SEQUENCE</scope>
</reference>
<dbReference type="EMBL" id="CAFBOR010000281">
    <property type="protein sequence ID" value="CAB5001787.1"/>
    <property type="molecule type" value="Genomic_DNA"/>
</dbReference>
<organism evidence="2">
    <name type="scientific">freshwater metagenome</name>
    <dbReference type="NCBI Taxonomy" id="449393"/>
    <lineage>
        <taxon>unclassified sequences</taxon>
        <taxon>metagenomes</taxon>
        <taxon>ecological metagenomes</taxon>
    </lineage>
</organism>
<name>A0A6J6MNS5_9ZZZZ</name>
<proteinExistence type="predicted"/>
<dbReference type="Pfam" id="PF20208">
    <property type="entry name" value="ARPP-1"/>
    <property type="match status" value="1"/>
</dbReference>
<feature type="domain" description="ARG and Rhodanese-Phosphatase-superfamily-associated" evidence="1">
    <location>
        <begin position="11"/>
        <end position="309"/>
    </location>
</feature>
<evidence type="ECO:0000259" key="1">
    <source>
        <dbReference type="Pfam" id="PF20208"/>
    </source>
</evidence>
<gene>
    <name evidence="2" type="ORF">UFOPK2242_01737</name>
    <name evidence="3" type="ORF">UFOPK2996_01261</name>
    <name evidence="4" type="ORF">UFOPK3974_01554</name>
</gene>
<sequence>MTALISSIETISIGSPKTVGPVSLYPIYNHGPAALTYISARDAIAAGTLLIEEATQETVPTLLFTNTGKIPVLVTDGEIVEGGYQNRTVTVPVLLTPGTTPVPVACVESGRWHGERGRTFGRSTQRLPRNVRRAVVQSVGLTDYGTPRHVNQSEVWSQVDHVLQSRLINADTNSLLEIGEHAPSEHIDARLTTVDKAVAILRHLRPLPGQTGVVIAIGGRIINAELFDRPETLATYWDEVLAAIAFDVPTSIDGSRPSISRALRFVRQVLKAGGESNDGIGVGTEFRFNSSRVAAQGLSFENQLVCLSVIAA</sequence>
<protein>
    <submittedName>
        <fullName evidence="2">Unannotated protein</fullName>
    </submittedName>
</protein>
<evidence type="ECO:0000313" key="4">
    <source>
        <dbReference type="EMBL" id="CAB5001787.1"/>
    </source>
</evidence>
<dbReference type="EMBL" id="CAEZWM010000317">
    <property type="protein sequence ID" value="CAB4675707.1"/>
    <property type="molecule type" value="Genomic_DNA"/>
</dbReference>
<dbReference type="EMBL" id="CAFAAH010000195">
    <property type="protein sequence ID" value="CAB4804665.1"/>
    <property type="molecule type" value="Genomic_DNA"/>
</dbReference>
<evidence type="ECO:0000313" key="3">
    <source>
        <dbReference type="EMBL" id="CAB4804665.1"/>
    </source>
</evidence>
<dbReference type="InterPro" id="IPR046699">
    <property type="entry name" value="ARPP-1"/>
</dbReference>
<dbReference type="AlphaFoldDB" id="A0A6J6MNS5"/>
<accession>A0A6J6MNS5</accession>
<evidence type="ECO:0000313" key="2">
    <source>
        <dbReference type="EMBL" id="CAB4675707.1"/>
    </source>
</evidence>